<evidence type="ECO:0000256" key="2">
    <source>
        <dbReference type="ARBA" id="ARBA00022617"/>
    </source>
</evidence>
<name>A0A5C4WM38_9ACTN</name>
<keyword evidence="9" id="KW-1185">Reference proteome</keyword>
<dbReference type="GO" id="GO:0016491">
    <property type="term" value="F:oxidoreductase activity"/>
    <property type="evidence" value="ECO:0007669"/>
    <property type="project" value="UniProtKB-KW"/>
</dbReference>
<dbReference type="AlphaFoldDB" id="A0A5C4WM38"/>
<feature type="domain" description="Nitrite/Sulfite reductase ferredoxin-like" evidence="7">
    <location>
        <begin position="29"/>
        <end position="74"/>
    </location>
</feature>
<dbReference type="InterPro" id="IPR005117">
    <property type="entry name" value="NiRdtase/SiRdtase_haem-b_fer"/>
</dbReference>
<comment type="caution">
    <text evidence="8">The sequence shown here is derived from an EMBL/GenBank/DDBJ whole genome shotgun (WGS) entry which is preliminary data.</text>
</comment>
<dbReference type="Gene3D" id="3.90.480.10">
    <property type="entry name" value="Sulfite Reductase Hemoprotein,Domain 2"/>
    <property type="match status" value="1"/>
</dbReference>
<dbReference type="SUPFAM" id="SSF55124">
    <property type="entry name" value="Nitrite/Sulfite reductase N-terminal domain-like"/>
    <property type="match status" value="1"/>
</dbReference>
<dbReference type="InterPro" id="IPR045854">
    <property type="entry name" value="NO2/SO3_Rdtase_4Fe4S_sf"/>
</dbReference>
<evidence type="ECO:0000256" key="4">
    <source>
        <dbReference type="ARBA" id="ARBA00023002"/>
    </source>
</evidence>
<reference evidence="8 9" key="1">
    <citation type="journal article" date="2016" name="Int. J. Syst. Evol. Microbiol.">
        <title>Nocardioides albidus sp. nov., an actinobacterium isolated from garden soil.</title>
        <authorList>
            <person name="Singh H."/>
            <person name="Du J."/>
            <person name="Trinh H."/>
            <person name="Won K."/>
            <person name="Yang J.E."/>
            <person name="Yin C."/>
            <person name="Kook M."/>
            <person name="Yi T.H."/>
        </authorList>
    </citation>
    <scope>NUCLEOTIDE SEQUENCE [LARGE SCALE GENOMIC DNA]</scope>
    <source>
        <strain evidence="8 9">CCTCC AB 2015297</strain>
    </source>
</reference>
<evidence type="ECO:0000313" key="8">
    <source>
        <dbReference type="EMBL" id="TNM48309.1"/>
    </source>
</evidence>
<proteinExistence type="predicted"/>
<dbReference type="PANTHER" id="PTHR32439">
    <property type="entry name" value="FERREDOXIN--NITRITE REDUCTASE, CHLOROPLASTIC"/>
    <property type="match status" value="1"/>
</dbReference>
<evidence type="ECO:0000259" key="7">
    <source>
        <dbReference type="Pfam" id="PF03460"/>
    </source>
</evidence>
<organism evidence="8 9">
    <name type="scientific">Nocardioides albidus</name>
    <dbReference type="NCBI Taxonomy" id="1517589"/>
    <lineage>
        <taxon>Bacteria</taxon>
        <taxon>Bacillati</taxon>
        <taxon>Actinomycetota</taxon>
        <taxon>Actinomycetes</taxon>
        <taxon>Propionibacteriales</taxon>
        <taxon>Nocardioidaceae</taxon>
        <taxon>Nocardioides</taxon>
    </lineage>
</organism>
<dbReference type="Gene3D" id="3.30.413.10">
    <property type="entry name" value="Sulfite Reductase Hemoprotein, domain 1"/>
    <property type="match status" value="1"/>
</dbReference>
<evidence type="ECO:0000256" key="6">
    <source>
        <dbReference type="ARBA" id="ARBA00023014"/>
    </source>
</evidence>
<keyword evidence="2" id="KW-0349">Heme</keyword>
<keyword evidence="6" id="KW-0411">Iron-sulfur</keyword>
<dbReference type="EMBL" id="VDMP01000013">
    <property type="protein sequence ID" value="TNM48309.1"/>
    <property type="molecule type" value="Genomic_DNA"/>
</dbReference>
<accession>A0A5C4WM38</accession>
<dbReference type="InterPro" id="IPR051329">
    <property type="entry name" value="NIR_SIR_4Fe-4S"/>
</dbReference>
<dbReference type="Pfam" id="PF03460">
    <property type="entry name" value="NIR_SIR_ferr"/>
    <property type="match status" value="1"/>
</dbReference>
<evidence type="ECO:0000313" key="9">
    <source>
        <dbReference type="Proteomes" id="UP000313231"/>
    </source>
</evidence>
<gene>
    <name evidence="8" type="ORF">FHP29_02045</name>
</gene>
<evidence type="ECO:0000256" key="3">
    <source>
        <dbReference type="ARBA" id="ARBA00022723"/>
    </source>
</evidence>
<dbReference type="GO" id="GO:0051539">
    <property type="term" value="F:4 iron, 4 sulfur cluster binding"/>
    <property type="evidence" value="ECO:0007669"/>
    <property type="project" value="UniProtKB-KW"/>
</dbReference>
<evidence type="ECO:0000256" key="5">
    <source>
        <dbReference type="ARBA" id="ARBA00023004"/>
    </source>
</evidence>
<dbReference type="RefSeq" id="WP_139621209.1">
    <property type="nucleotide sequence ID" value="NZ_VDMP01000013.1"/>
</dbReference>
<dbReference type="OrthoDB" id="105450at2"/>
<protein>
    <submittedName>
        <fullName evidence="8">Nitrite reductase</fullName>
    </submittedName>
</protein>
<dbReference type="PANTHER" id="PTHR32439:SF9">
    <property type="entry name" value="BLR3264 PROTEIN"/>
    <property type="match status" value="1"/>
</dbReference>
<sequence>MATRAQTARSRPDRCPGIVHPWPADDGGLVRVRVPGGQVRLDALRALAAVAQEYGDGRVRVTGRANLQVRAMPLDADGLLAAPALDALERTGLLPSRAHDRVRNVLASPQTGLAGGRADLRPVVARLDDLLLADAPLAALPGRFLFTLDDGRGDLADKHLDLGLVALDDARAQLCVGEAYGDVVALADAADALVELARSFLATRGTGPQAPWHVPELPEPLLAPVPPAPGATVTSGPLPFGEVAGGHHVAVPEDGLDLPAIASWTAATVVVTPWHGVLIPSTSEEIS</sequence>
<keyword evidence="3" id="KW-0479">Metal-binding</keyword>
<dbReference type="GO" id="GO:0046872">
    <property type="term" value="F:metal ion binding"/>
    <property type="evidence" value="ECO:0007669"/>
    <property type="project" value="UniProtKB-KW"/>
</dbReference>
<keyword evidence="5" id="KW-0408">Iron</keyword>
<dbReference type="InterPro" id="IPR036136">
    <property type="entry name" value="Nit/Sulf_reduc_fer-like_dom_sf"/>
</dbReference>
<dbReference type="Proteomes" id="UP000313231">
    <property type="component" value="Unassembled WGS sequence"/>
</dbReference>
<keyword evidence="4" id="KW-0560">Oxidoreductase</keyword>
<keyword evidence="1" id="KW-0004">4Fe-4S</keyword>
<evidence type="ECO:0000256" key="1">
    <source>
        <dbReference type="ARBA" id="ARBA00022485"/>
    </source>
</evidence>